<gene>
    <name evidence="1" type="ORF">DBZ45_10760</name>
</gene>
<sequence length="96" mass="10127">MTEVLASDDAIGRQVNDGGREMRETAVAALAQAPDARIAVLTGDAGQFTEFAELMPDPSLGQGVTSPRTISDLIESLEYIGRGSTSRNSDRSDLDA</sequence>
<reference evidence="1 2" key="1">
    <citation type="submission" date="2018-04" db="EMBL/GenBank/DDBJ databases">
        <title>Bacteria isolated from cave deposits of Manipur.</title>
        <authorList>
            <person name="Sahoo D."/>
            <person name="Sarangthem I."/>
            <person name="Nandeibam J."/>
        </authorList>
    </citation>
    <scope>NUCLEOTIDE SEQUENCE [LARGE SCALE GENOMIC DNA]</scope>
    <source>
        <strain evidence="2">mrc11</strain>
    </source>
</reference>
<protein>
    <submittedName>
        <fullName evidence="1">Uncharacterized protein</fullName>
    </submittedName>
</protein>
<dbReference type="OrthoDB" id="5168853at2"/>
<evidence type="ECO:0000313" key="2">
    <source>
        <dbReference type="Proteomes" id="UP000249166"/>
    </source>
</evidence>
<comment type="caution">
    <text evidence="1">The sequence shown here is derived from an EMBL/GenBank/DDBJ whole genome shotgun (WGS) entry which is preliminary data.</text>
</comment>
<organism evidence="1 2">
    <name type="scientific">Arthrobacter globiformis</name>
    <dbReference type="NCBI Taxonomy" id="1665"/>
    <lineage>
        <taxon>Bacteria</taxon>
        <taxon>Bacillati</taxon>
        <taxon>Actinomycetota</taxon>
        <taxon>Actinomycetes</taxon>
        <taxon>Micrococcales</taxon>
        <taxon>Micrococcaceae</taxon>
        <taxon>Arthrobacter</taxon>
    </lineage>
</organism>
<evidence type="ECO:0000313" key="1">
    <source>
        <dbReference type="EMBL" id="RAM37378.1"/>
    </source>
</evidence>
<name>A0A328HFF2_ARTGO</name>
<proteinExistence type="predicted"/>
<accession>A0A328HFF2</accession>
<dbReference type="Proteomes" id="UP000249166">
    <property type="component" value="Unassembled WGS sequence"/>
</dbReference>
<dbReference type="EMBL" id="QLNP01000074">
    <property type="protein sequence ID" value="RAM37378.1"/>
    <property type="molecule type" value="Genomic_DNA"/>
</dbReference>
<dbReference type="AlphaFoldDB" id="A0A328HFF2"/>